<sequence length="269" mass="29553">MNIKLIAIDIDGTLLNENNELAQATIDAVSAARKRGVKVVLCTGRPLSGVKPYLKELSIDGSDEYAITFNGAMAQDLSGNIISHHTLSYEDVLRTEMFGRLLGSHYQIETTDQIITTNQEISPYTIGESYLVRLPIVYQTPEQIKDDLVISKAMFVDHPEVISRVKVNIPEELTDRLYVVQSEPFFIEMMNKNASKGNALKDLADRLNISADQVMAIGDEGNDLTMIEYAGTGVAMGNGIDEVKQAASFVTKSNAENGVAFAINKYVNN</sequence>
<keyword evidence="2" id="KW-1185">Reference proteome</keyword>
<dbReference type="EMBL" id="CP168151">
    <property type="protein sequence ID" value="XFD40350.1"/>
    <property type="molecule type" value="Genomic_DNA"/>
</dbReference>
<organism evidence="1 2">
    <name type="scientific">Lentilactobacillus terminaliae</name>
    <dbReference type="NCBI Taxonomy" id="3003483"/>
    <lineage>
        <taxon>Bacteria</taxon>
        <taxon>Bacillati</taxon>
        <taxon>Bacillota</taxon>
        <taxon>Bacilli</taxon>
        <taxon>Lactobacillales</taxon>
        <taxon>Lactobacillaceae</taxon>
        <taxon>Lentilactobacillus</taxon>
    </lineage>
</organism>
<dbReference type="Proteomes" id="UP001149860">
    <property type="component" value="Chromosome"/>
</dbReference>
<name>A0ACD5DHB0_9LACO</name>
<evidence type="ECO:0000313" key="1">
    <source>
        <dbReference type="EMBL" id="XFD40350.1"/>
    </source>
</evidence>
<dbReference type="EC" id="3.1.3.23" evidence="1"/>
<proteinExistence type="predicted"/>
<protein>
    <submittedName>
        <fullName evidence="1">Sugar-phosphatase</fullName>
        <ecNumber evidence="1">3.1.3.23</ecNumber>
    </submittedName>
</protein>
<keyword evidence="1" id="KW-0378">Hydrolase</keyword>
<reference evidence="1" key="1">
    <citation type="submission" date="2024-08" db="EMBL/GenBank/DDBJ databases">
        <title>Lentilactobacillus sp. nov., isolated from tree bark.</title>
        <authorList>
            <person name="Phuengjayaem S."/>
            <person name="Tanasupawat S."/>
        </authorList>
    </citation>
    <scope>NUCLEOTIDE SEQUENCE</scope>
    <source>
        <strain evidence="1">SPB1-3</strain>
    </source>
</reference>
<evidence type="ECO:0000313" key="2">
    <source>
        <dbReference type="Proteomes" id="UP001149860"/>
    </source>
</evidence>
<accession>A0ACD5DHB0</accession>
<gene>
    <name evidence="1" type="primary">yidA</name>
    <name evidence="1" type="ORF">O0236_003305</name>
</gene>